<evidence type="ECO:0000256" key="1">
    <source>
        <dbReference type="ARBA" id="ARBA00001971"/>
    </source>
</evidence>
<dbReference type="HOGENOM" id="CLU_001570_2_3_1"/>
<keyword evidence="6" id="KW-0812">Transmembrane</keyword>
<dbReference type="InterPro" id="IPR036396">
    <property type="entry name" value="Cyt_P450_sf"/>
</dbReference>
<evidence type="ECO:0008006" key="17">
    <source>
        <dbReference type="Google" id="ProtNLM"/>
    </source>
</evidence>
<evidence type="ECO:0000256" key="5">
    <source>
        <dbReference type="ARBA" id="ARBA00022617"/>
    </source>
</evidence>
<dbReference type="InterPro" id="IPR002401">
    <property type="entry name" value="Cyt_P450_E_grp-I"/>
</dbReference>
<accession>M2RFP3</accession>
<gene>
    <name evidence="15" type="ORF">CERSUDRAFT_153819</name>
</gene>
<evidence type="ECO:0000256" key="12">
    <source>
        <dbReference type="ARBA" id="ARBA00023136"/>
    </source>
</evidence>
<dbReference type="GO" id="GO:0020037">
    <property type="term" value="F:heme binding"/>
    <property type="evidence" value="ECO:0007669"/>
    <property type="project" value="InterPro"/>
</dbReference>
<name>M2RFP3_CERS8</name>
<dbReference type="EMBL" id="KB445796">
    <property type="protein sequence ID" value="EMD37282.1"/>
    <property type="molecule type" value="Genomic_DNA"/>
</dbReference>
<keyword evidence="11 14" id="KW-0503">Monooxygenase</keyword>
<dbReference type="AlphaFoldDB" id="M2RFP3"/>
<evidence type="ECO:0000256" key="8">
    <source>
        <dbReference type="ARBA" id="ARBA00022989"/>
    </source>
</evidence>
<dbReference type="Gene3D" id="1.10.630.10">
    <property type="entry name" value="Cytochrome P450"/>
    <property type="match status" value="1"/>
</dbReference>
<dbReference type="GO" id="GO:0016020">
    <property type="term" value="C:membrane"/>
    <property type="evidence" value="ECO:0007669"/>
    <property type="project" value="UniProtKB-SubCell"/>
</dbReference>
<dbReference type="CDD" id="cd11065">
    <property type="entry name" value="CYP64-like"/>
    <property type="match status" value="1"/>
</dbReference>
<keyword evidence="10 13" id="KW-0408">Iron</keyword>
<evidence type="ECO:0000256" key="10">
    <source>
        <dbReference type="ARBA" id="ARBA00023004"/>
    </source>
</evidence>
<dbReference type="GO" id="GO:0005506">
    <property type="term" value="F:iron ion binding"/>
    <property type="evidence" value="ECO:0007669"/>
    <property type="project" value="InterPro"/>
</dbReference>
<keyword evidence="16" id="KW-1185">Reference proteome</keyword>
<dbReference type="InterPro" id="IPR050364">
    <property type="entry name" value="Cytochrome_P450_fung"/>
</dbReference>
<dbReference type="PRINTS" id="PR00463">
    <property type="entry name" value="EP450I"/>
</dbReference>
<dbReference type="PANTHER" id="PTHR46300">
    <property type="entry name" value="P450, PUTATIVE (EUROFUNG)-RELATED-RELATED"/>
    <property type="match status" value="1"/>
</dbReference>
<dbReference type="Proteomes" id="UP000016930">
    <property type="component" value="Unassembled WGS sequence"/>
</dbReference>
<comment type="pathway">
    <text evidence="3">Secondary metabolite biosynthesis.</text>
</comment>
<comment type="cofactor">
    <cofactor evidence="1 13">
        <name>heme</name>
        <dbReference type="ChEBI" id="CHEBI:30413"/>
    </cofactor>
</comment>
<dbReference type="GO" id="GO:0004497">
    <property type="term" value="F:monooxygenase activity"/>
    <property type="evidence" value="ECO:0007669"/>
    <property type="project" value="UniProtKB-KW"/>
</dbReference>
<dbReference type="Pfam" id="PF00067">
    <property type="entry name" value="p450"/>
    <property type="match status" value="1"/>
</dbReference>
<evidence type="ECO:0000256" key="3">
    <source>
        <dbReference type="ARBA" id="ARBA00005179"/>
    </source>
</evidence>
<protein>
    <recommendedName>
        <fullName evidence="17">Cytochrome P450</fullName>
    </recommendedName>
</protein>
<evidence type="ECO:0000313" key="15">
    <source>
        <dbReference type="EMBL" id="EMD37282.1"/>
    </source>
</evidence>
<keyword evidence="12" id="KW-0472">Membrane</keyword>
<dbReference type="PROSITE" id="PS00086">
    <property type="entry name" value="CYTOCHROME_P450"/>
    <property type="match status" value="1"/>
</dbReference>
<evidence type="ECO:0000256" key="2">
    <source>
        <dbReference type="ARBA" id="ARBA00004167"/>
    </source>
</evidence>
<evidence type="ECO:0000256" key="7">
    <source>
        <dbReference type="ARBA" id="ARBA00022723"/>
    </source>
</evidence>
<evidence type="ECO:0000256" key="4">
    <source>
        <dbReference type="ARBA" id="ARBA00010617"/>
    </source>
</evidence>
<evidence type="ECO:0000256" key="6">
    <source>
        <dbReference type="ARBA" id="ARBA00022692"/>
    </source>
</evidence>
<dbReference type="PRINTS" id="PR00385">
    <property type="entry name" value="P450"/>
</dbReference>
<evidence type="ECO:0000256" key="14">
    <source>
        <dbReference type="RuleBase" id="RU000461"/>
    </source>
</evidence>
<keyword evidence="9 14" id="KW-0560">Oxidoreductase</keyword>
<organism evidence="15 16">
    <name type="scientific">Ceriporiopsis subvermispora (strain B)</name>
    <name type="common">White-rot fungus</name>
    <name type="synonym">Gelatoporia subvermispora</name>
    <dbReference type="NCBI Taxonomy" id="914234"/>
    <lineage>
        <taxon>Eukaryota</taxon>
        <taxon>Fungi</taxon>
        <taxon>Dikarya</taxon>
        <taxon>Basidiomycota</taxon>
        <taxon>Agaricomycotina</taxon>
        <taxon>Agaricomycetes</taxon>
        <taxon>Polyporales</taxon>
        <taxon>Gelatoporiaceae</taxon>
        <taxon>Gelatoporia</taxon>
    </lineage>
</organism>
<dbReference type="InterPro" id="IPR017972">
    <property type="entry name" value="Cyt_P450_CS"/>
</dbReference>
<dbReference type="PANTHER" id="PTHR46300:SF7">
    <property type="entry name" value="P450, PUTATIVE (EUROFUNG)-RELATED"/>
    <property type="match status" value="1"/>
</dbReference>
<evidence type="ECO:0000313" key="16">
    <source>
        <dbReference type="Proteomes" id="UP000016930"/>
    </source>
</evidence>
<sequence length="512" mass="57013">MTALEFLAALLTVASLARWWYRRTHLKLPLPPGPPRLPIIGNVFDVPVERASEAYLEMGQKLCSDTICLDAMGTYIVVLNSLSAATDLLEKRSTVYSDRPWMTMLSELVGLGWSLPLLPYGDAWKMGRRMFHQEMSTGPAVARNRRVEQQETRILLSRLLNEPQEFLHHIRHMAGAIIIQTAYGIEVQSKDDPYVHIAEKAIEGPSAASTPGKYLVDALPILKYVPSWFPGGQFKREAAEFRNWADALLNVPFDALSRRIAQGENPDCAATSLLETFGKTSSGTDIKHHIKTTLATMYIAGADTVVSTLATFFLAMVLYPEVQEAARKELDAALGDNRLPSLSDQAAMPYISAIVKESLRWKPVVPLNFPHRLTEDDTYRGYHIPRGSFVVANNWAILHDENIYSNPSTFNPSRFMKGNELDADIQDPAVAAFGFGRRICPGRAMAQDLLWITIASVLATFTISKEVDSEGNEIMPETASLPGFLRHPKPFRCTIKVRSTVHAAMVEESARE</sequence>
<feature type="binding site" description="axial binding residue" evidence="13">
    <location>
        <position position="440"/>
    </location>
    <ligand>
        <name>heme</name>
        <dbReference type="ChEBI" id="CHEBI:30413"/>
    </ligand>
    <ligandPart>
        <name>Fe</name>
        <dbReference type="ChEBI" id="CHEBI:18248"/>
    </ligandPart>
</feature>
<proteinExistence type="inferred from homology"/>
<keyword evidence="7 13" id="KW-0479">Metal-binding</keyword>
<dbReference type="InterPro" id="IPR001128">
    <property type="entry name" value="Cyt_P450"/>
</dbReference>
<evidence type="ECO:0000256" key="11">
    <source>
        <dbReference type="ARBA" id="ARBA00023033"/>
    </source>
</evidence>
<comment type="similarity">
    <text evidence="4 14">Belongs to the cytochrome P450 family.</text>
</comment>
<reference evidence="15 16" key="1">
    <citation type="journal article" date="2012" name="Proc. Natl. Acad. Sci. U.S.A.">
        <title>Comparative genomics of Ceriporiopsis subvermispora and Phanerochaete chrysosporium provide insight into selective ligninolysis.</title>
        <authorList>
            <person name="Fernandez-Fueyo E."/>
            <person name="Ruiz-Duenas F.J."/>
            <person name="Ferreira P."/>
            <person name="Floudas D."/>
            <person name="Hibbett D.S."/>
            <person name="Canessa P."/>
            <person name="Larrondo L.F."/>
            <person name="James T.Y."/>
            <person name="Seelenfreund D."/>
            <person name="Lobos S."/>
            <person name="Polanco R."/>
            <person name="Tello M."/>
            <person name="Honda Y."/>
            <person name="Watanabe T."/>
            <person name="Watanabe T."/>
            <person name="Ryu J.S."/>
            <person name="Kubicek C.P."/>
            <person name="Schmoll M."/>
            <person name="Gaskell J."/>
            <person name="Hammel K.E."/>
            <person name="St John F.J."/>
            <person name="Vanden Wymelenberg A."/>
            <person name="Sabat G."/>
            <person name="Splinter BonDurant S."/>
            <person name="Syed K."/>
            <person name="Yadav J.S."/>
            <person name="Doddapaneni H."/>
            <person name="Subramanian V."/>
            <person name="Lavin J.L."/>
            <person name="Oguiza J.A."/>
            <person name="Perez G."/>
            <person name="Pisabarro A.G."/>
            <person name="Ramirez L."/>
            <person name="Santoyo F."/>
            <person name="Master E."/>
            <person name="Coutinho P.M."/>
            <person name="Henrissat B."/>
            <person name="Lombard V."/>
            <person name="Magnuson J.K."/>
            <person name="Kuees U."/>
            <person name="Hori C."/>
            <person name="Igarashi K."/>
            <person name="Samejima M."/>
            <person name="Held B.W."/>
            <person name="Barry K.W."/>
            <person name="LaButti K.M."/>
            <person name="Lapidus A."/>
            <person name="Lindquist E.A."/>
            <person name="Lucas S.M."/>
            <person name="Riley R."/>
            <person name="Salamov A.A."/>
            <person name="Hoffmeister D."/>
            <person name="Schwenk D."/>
            <person name="Hadar Y."/>
            <person name="Yarden O."/>
            <person name="de Vries R.P."/>
            <person name="Wiebenga A."/>
            <person name="Stenlid J."/>
            <person name="Eastwood D."/>
            <person name="Grigoriev I.V."/>
            <person name="Berka R.M."/>
            <person name="Blanchette R.A."/>
            <person name="Kersten P."/>
            <person name="Martinez A.T."/>
            <person name="Vicuna R."/>
            <person name="Cullen D."/>
        </authorList>
    </citation>
    <scope>NUCLEOTIDE SEQUENCE [LARGE SCALE GENOMIC DNA]</scope>
    <source>
        <strain evidence="15 16">B</strain>
    </source>
</reference>
<keyword evidence="5 13" id="KW-0349">Heme</keyword>
<dbReference type="OrthoDB" id="2789670at2759"/>
<dbReference type="STRING" id="914234.M2RFP3"/>
<evidence type="ECO:0000256" key="13">
    <source>
        <dbReference type="PIRSR" id="PIRSR602401-1"/>
    </source>
</evidence>
<dbReference type="SUPFAM" id="SSF48264">
    <property type="entry name" value="Cytochrome P450"/>
    <property type="match status" value="1"/>
</dbReference>
<evidence type="ECO:0000256" key="9">
    <source>
        <dbReference type="ARBA" id="ARBA00023002"/>
    </source>
</evidence>
<comment type="subcellular location">
    <subcellularLocation>
        <location evidence="2">Membrane</location>
        <topology evidence="2">Single-pass membrane protein</topology>
    </subcellularLocation>
</comment>
<dbReference type="GO" id="GO:0016705">
    <property type="term" value="F:oxidoreductase activity, acting on paired donors, with incorporation or reduction of molecular oxygen"/>
    <property type="evidence" value="ECO:0007669"/>
    <property type="project" value="InterPro"/>
</dbReference>
<keyword evidence="8" id="KW-1133">Transmembrane helix</keyword>